<gene>
    <name evidence="2" type="ORF">SDAV_00779</name>
</gene>
<proteinExistence type="predicted"/>
<keyword evidence="3" id="KW-1185">Reference proteome</keyword>
<dbReference type="Proteomes" id="UP000253689">
    <property type="component" value="Chromosome"/>
</dbReference>
<dbReference type="InterPro" id="IPR054816">
    <property type="entry name" value="Lipoprotein_mollicutes-type_CS"/>
</dbReference>
<dbReference type="PROSITE" id="PS51257">
    <property type="entry name" value="PROKAR_LIPOPROTEIN"/>
    <property type="match status" value="1"/>
</dbReference>
<dbReference type="RefSeq" id="WP_114564611.1">
    <property type="nucleotide sequence ID" value="NZ_CP031088.1"/>
</dbReference>
<protein>
    <recommendedName>
        <fullName evidence="4">Spiroplasma plectrovirus-related protein</fullName>
    </recommendedName>
</protein>
<dbReference type="EMBL" id="CP031088">
    <property type="protein sequence ID" value="AXF95764.1"/>
    <property type="molecule type" value="Genomic_DNA"/>
</dbReference>
<organism evidence="2 3">
    <name type="scientific">Spiroplasma phoeniceum P40</name>
    <dbReference type="NCBI Taxonomy" id="1276259"/>
    <lineage>
        <taxon>Bacteria</taxon>
        <taxon>Bacillati</taxon>
        <taxon>Mycoplasmatota</taxon>
        <taxon>Mollicutes</taxon>
        <taxon>Entomoplasmatales</taxon>
        <taxon>Spiroplasmataceae</taxon>
        <taxon>Spiroplasma</taxon>
    </lineage>
</organism>
<evidence type="ECO:0008006" key="4">
    <source>
        <dbReference type="Google" id="ProtNLM"/>
    </source>
</evidence>
<feature type="compositionally biased region" description="Basic and acidic residues" evidence="1">
    <location>
        <begin position="25"/>
        <end position="39"/>
    </location>
</feature>
<dbReference type="KEGG" id="sphh:SDAV_00779"/>
<dbReference type="Pfam" id="PF12461">
    <property type="entry name" value="DUF3688"/>
    <property type="match status" value="1"/>
</dbReference>
<evidence type="ECO:0000256" key="1">
    <source>
        <dbReference type="SAM" id="MobiDB-lite"/>
    </source>
</evidence>
<reference evidence="3" key="1">
    <citation type="submission" date="2018-07" db="EMBL/GenBank/DDBJ databases">
        <title>Complete Genome Sequence of Spiroplasma phoeniceum.</title>
        <authorList>
            <person name="Davis R.E."/>
            <person name="Shao J.Y."/>
            <person name="Zhao Y."/>
            <person name="Silver A."/>
            <person name="Stump z."/>
            <person name="Gasparich G."/>
        </authorList>
    </citation>
    <scope>NUCLEOTIDE SEQUENCE [LARGE SCALE GENOMIC DNA]</scope>
    <source>
        <strain evidence="3">P40</strain>
    </source>
</reference>
<dbReference type="NCBIfam" id="NF038029">
    <property type="entry name" value="LP_plasma"/>
    <property type="match status" value="1"/>
</dbReference>
<evidence type="ECO:0000313" key="2">
    <source>
        <dbReference type="EMBL" id="AXF95764.1"/>
    </source>
</evidence>
<accession>A0A345DNH6</accession>
<sequence>MKKWLSIIGAIGLTATSTTTLISCKKENNNENGGEDNKPEPQYNPQQPPEGSNWKQVIAQDKPFNTVDNKWYFVVWRGDENDNWRIIKFPNINFSEKRKVLDTQEDYELALTRVGDNLFRIKIGAVRPVTSWSQDDGTYFKSVYRWDGVDEPEIPTINKNTGEITDWKEQKGTS</sequence>
<dbReference type="InterPro" id="IPR022160">
    <property type="entry name" value="Phage_1-C74_Orf1"/>
</dbReference>
<feature type="region of interest" description="Disordered" evidence="1">
    <location>
        <begin position="25"/>
        <end position="53"/>
    </location>
</feature>
<dbReference type="AlphaFoldDB" id="A0A345DNH6"/>
<evidence type="ECO:0000313" key="3">
    <source>
        <dbReference type="Proteomes" id="UP000253689"/>
    </source>
</evidence>
<name>A0A345DNH6_9MOLU</name>